<keyword evidence="5" id="KW-0753">Steroid metabolism</keyword>
<dbReference type="CDD" id="cd20631">
    <property type="entry name" value="CYP7A1"/>
    <property type="match status" value="1"/>
</dbReference>
<proteinExistence type="inferred from homology"/>
<gene>
    <name evidence="7" type="primary">CYP7A1</name>
</gene>
<protein>
    <submittedName>
        <fullName evidence="7">Cytochrome P450 7A1</fullName>
    </submittedName>
</protein>
<organism evidence="6 7">
    <name type="scientific">Pogona vitticeps</name>
    <name type="common">central bearded dragon</name>
    <dbReference type="NCBI Taxonomy" id="103695"/>
    <lineage>
        <taxon>Eukaryota</taxon>
        <taxon>Metazoa</taxon>
        <taxon>Chordata</taxon>
        <taxon>Craniata</taxon>
        <taxon>Vertebrata</taxon>
        <taxon>Euteleostomi</taxon>
        <taxon>Lepidosauria</taxon>
        <taxon>Squamata</taxon>
        <taxon>Bifurcata</taxon>
        <taxon>Unidentata</taxon>
        <taxon>Episquamata</taxon>
        <taxon>Toxicofera</taxon>
        <taxon>Iguania</taxon>
        <taxon>Acrodonta</taxon>
        <taxon>Agamidae</taxon>
        <taxon>Amphibolurinae</taxon>
        <taxon>Pogona</taxon>
    </lineage>
</organism>
<evidence type="ECO:0000256" key="1">
    <source>
        <dbReference type="ARBA" id="ARBA00010617"/>
    </source>
</evidence>
<keyword evidence="4" id="KW-0408">Iron</keyword>
<evidence type="ECO:0000256" key="4">
    <source>
        <dbReference type="ARBA" id="ARBA00023004"/>
    </source>
</evidence>
<reference evidence="7" key="1">
    <citation type="submission" date="2025-08" db="UniProtKB">
        <authorList>
            <consortium name="RefSeq"/>
        </authorList>
    </citation>
    <scope>IDENTIFICATION</scope>
</reference>
<dbReference type="InterPro" id="IPR001128">
    <property type="entry name" value="Cyt_P450"/>
</dbReference>
<dbReference type="Proteomes" id="UP001652642">
    <property type="component" value="Chromosome 4"/>
</dbReference>
<keyword evidence="2" id="KW-0349">Heme</keyword>
<evidence type="ECO:0000256" key="3">
    <source>
        <dbReference type="ARBA" id="ARBA00022723"/>
    </source>
</evidence>
<keyword evidence="6" id="KW-1185">Reference proteome</keyword>
<evidence type="ECO:0000313" key="7">
    <source>
        <dbReference type="RefSeq" id="XP_072855662.1"/>
    </source>
</evidence>
<dbReference type="PANTHER" id="PTHR24304">
    <property type="entry name" value="CYTOCHROME P450 FAMILY 7"/>
    <property type="match status" value="1"/>
</dbReference>
<dbReference type="InterPro" id="IPR002403">
    <property type="entry name" value="Cyt_P450_E_grp-IV"/>
</dbReference>
<dbReference type="GeneID" id="110088844"/>
<dbReference type="Gene3D" id="1.10.630.10">
    <property type="entry name" value="Cytochrome P450"/>
    <property type="match status" value="1"/>
</dbReference>
<keyword evidence="5" id="KW-0443">Lipid metabolism</keyword>
<evidence type="ECO:0000256" key="5">
    <source>
        <dbReference type="ARBA" id="ARBA00023221"/>
    </source>
</evidence>
<evidence type="ECO:0000313" key="6">
    <source>
        <dbReference type="Proteomes" id="UP001652642"/>
    </source>
</evidence>
<dbReference type="InterPro" id="IPR036396">
    <property type="entry name" value="Cyt_P450_sf"/>
</dbReference>
<dbReference type="SUPFAM" id="SSF48264">
    <property type="entry name" value="Cytochrome P450"/>
    <property type="match status" value="1"/>
</dbReference>
<name>A0ABM5GDC3_9SAUR</name>
<dbReference type="PRINTS" id="PR00465">
    <property type="entry name" value="EP450IV"/>
</dbReference>
<evidence type="ECO:0000256" key="2">
    <source>
        <dbReference type="ARBA" id="ARBA00022617"/>
    </source>
</evidence>
<accession>A0ABM5GDC3</accession>
<comment type="similarity">
    <text evidence="1">Belongs to the cytochrome P450 family.</text>
</comment>
<dbReference type="InterPro" id="IPR050529">
    <property type="entry name" value="CYP450_sterol_14alpha_dmase"/>
</dbReference>
<dbReference type="RefSeq" id="XP_072855662.1">
    <property type="nucleotide sequence ID" value="XM_072999561.1"/>
</dbReference>
<dbReference type="PANTHER" id="PTHR24304:SF1">
    <property type="entry name" value="CYTOCHROME P450 7A1"/>
    <property type="match status" value="1"/>
</dbReference>
<keyword evidence="3" id="KW-0479">Metal-binding</keyword>
<sequence>MCSLQGDLLPEYTSNHSRRVKYQARDQCLVCPSKEKLCYYTEMEDNADLISIPPRFLLGRPINISSVIDKINKDVYDCGVTLEKSNCIFCLPSQHNQSVSCIEAYDYLSFCWGFCMVEEEVNTQSHYDQIYCQNLQVRNRCLHSKPEGQTLIYSPNLPCVYIAFCRRPREPPLENGLLPYLGCALQFGANPLQFLIERQKKYGSIFTCRLAGKYVHFLTDSFSYNAVMQQNKHFDWKKFNFTISSKAFGHGSIDPNDGNTTENMQQTFIRTLQGNALTLLIEGMMENLHYVMVETITSKMDNGDWVTDKLYKFCCQVMFESGFLTLFGTEVNADHKILSSSQKTQRAYILNALKNFTEFDQIFPALVAGIPIYLFRRAHRARENLIEALLQENLKRRDNISELISLRMFLNDTLSTFDDKEKARTHLAVLWASQANTIPATFWTLFYLIRNPKAMKAATEEVQKVLENAGIKISSHRKHISLNRKQLDGMPVLDSIIKEALRLSSASMIVRVAKEDFVLQLTSGSYNIRKDDIIALYPQLLHFDPEIYSDPLAFKYDRFLEENGEEKRIFYRNGQKLKYYYMPFGTGLAKCPGRLFAVHEIKQFLTLLLSYFEVELIDKNVKCPSLDQSRAGLGILQPTTDVDFKYRLKVL</sequence>
<dbReference type="Pfam" id="PF00067">
    <property type="entry name" value="p450"/>
    <property type="match status" value="1"/>
</dbReference>